<sequence length="59" mass="6656">QNNNPQPYYQPTQPQQQPGAAAQPIRLDINDFRNTPQRFGSQYGPPPFYGGNAQRPRGD</sequence>
<keyword evidence="3" id="KW-1185">Reference proteome</keyword>
<evidence type="ECO:0000313" key="2">
    <source>
        <dbReference type="EMBL" id="GMT17425.1"/>
    </source>
</evidence>
<dbReference type="Proteomes" id="UP001432322">
    <property type="component" value="Unassembled WGS sequence"/>
</dbReference>
<accession>A0AAV5VFQ7</accession>
<dbReference type="AlphaFoldDB" id="A0AAV5VFQ7"/>
<evidence type="ECO:0008006" key="4">
    <source>
        <dbReference type="Google" id="ProtNLM"/>
    </source>
</evidence>
<proteinExistence type="predicted"/>
<evidence type="ECO:0000256" key="1">
    <source>
        <dbReference type="SAM" id="MobiDB-lite"/>
    </source>
</evidence>
<dbReference type="EMBL" id="BTSY01000003">
    <property type="protein sequence ID" value="GMT17425.1"/>
    <property type="molecule type" value="Genomic_DNA"/>
</dbReference>
<protein>
    <recommendedName>
        <fullName evidence="4">Enamelin</fullName>
    </recommendedName>
</protein>
<organism evidence="2 3">
    <name type="scientific">Pristionchus fissidentatus</name>
    <dbReference type="NCBI Taxonomy" id="1538716"/>
    <lineage>
        <taxon>Eukaryota</taxon>
        <taxon>Metazoa</taxon>
        <taxon>Ecdysozoa</taxon>
        <taxon>Nematoda</taxon>
        <taxon>Chromadorea</taxon>
        <taxon>Rhabditida</taxon>
        <taxon>Rhabditina</taxon>
        <taxon>Diplogasteromorpha</taxon>
        <taxon>Diplogasteroidea</taxon>
        <taxon>Neodiplogasteridae</taxon>
        <taxon>Pristionchus</taxon>
    </lineage>
</organism>
<feature type="compositionally biased region" description="Low complexity" evidence="1">
    <location>
        <begin position="1"/>
        <end position="24"/>
    </location>
</feature>
<evidence type="ECO:0000313" key="3">
    <source>
        <dbReference type="Proteomes" id="UP001432322"/>
    </source>
</evidence>
<comment type="caution">
    <text evidence="2">The sequence shown here is derived from an EMBL/GenBank/DDBJ whole genome shotgun (WGS) entry which is preliminary data.</text>
</comment>
<reference evidence="2" key="1">
    <citation type="submission" date="2023-10" db="EMBL/GenBank/DDBJ databases">
        <title>Genome assembly of Pristionchus species.</title>
        <authorList>
            <person name="Yoshida K."/>
            <person name="Sommer R.J."/>
        </authorList>
    </citation>
    <scope>NUCLEOTIDE SEQUENCE</scope>
    <source>
        <strain evidence="2">RS5133</strain>
    </source>
</reference>
<feature type="non-terminal residue" evidence="2">
    <location>
        <position position="1"/>
    </location>
</feature>
<feature type="region of interest" description="Disordered" evidence="1">
    <location>
        <begin position="1"/>
        <end position="59"/>
    </location>
</feature>
<gene>
    <name evidence="2" type="ORF">PFISCL1PPCAC_8722</name>
</gene>
<name>A0AAV5VFQ7_9BILA</name>